<reference evidence="1 2" key="1">
    <citation type="submission" date="2021-06" db="EMBL/GenBank/DDBJ databases">
        <authorList>
            <person name="Kallberg Y."/>
            <person name="Tangrot J."/>
            <person name="Rosling A."/>
        </authorList>
    </citation>
    <scope>NUCLEOTIDE SEQUENCE [LARGE SCALE GENOMIC DNA]</scope>
    <source>
        <strain evidence="1 2">120-4 pot B 10/14</strain>
    </source>
</reference>
<proteinExistence type="predicted"/>
<accession>A0ABN7VVJ6</accession>
<evidence type="ECO:0000313" key="1">
    <source>
        <dbReference type="EMBL" id="CAG8799115.1"/>
    </source>
</evidence>
<name>A0ABN7VVJ6_GIGMA</name>
<evidence type="ECO:0000313" key="2">
    <source>
        <dbReference type="Proteomes" id="UP000789901"/>
    </source>
</evidence>
<organism evidence="1 2">
    <name type="scientific">Gigaspora margarita</name>
    <dbReference type="NCBI Taxonomy" id="4874"/>
    <lineage>
        <taxon>Eukaryota</taxon>
        <taxon>Fungi</taxon>
        <taxon>Fungi incertae sedis</taxon>
        <taxon>Mucoromycota</taxon>
        <taxon>Glomeromycotina</taxon>
        <taxon>Glomeromycetes</taxon>
        <taxon>Diversisporales</taxon>
        <taxon>Gigasporaceae</taxon>
        <taxon>Gigaspora</taxon>
    </lineage>
</organism>
<comment type="caution">
    <text evidence="1">The sequence shown here is derived from an EMBL/GenBank/DDBJ whole genome shotgun (WGS) entry which is preliminary data.</text>
</comment>
<protein>
    <submittedName>
        <fullName evidence="1">27963_t:CDS:1</fullName>
    </submittedName>
</protein>
<dbReference type="Proteomes" id="UP000789901">
    <property type="component" value="Unassembled WGS sequence"/>
</dbReference>
<gene>
    <name evidence="1" type="ORF">GMARGA_LOCUS22730</name>
</gene>
<sequence>CVYTTRAKKRAYITKESDYENLDKYIWSDKEIDERASNYFAESSGRPSTYARGYKRTLRQKKAELKKAVQNIQSITAYFASTFMYSNIVSASTSTCESSMALIKIESIEVEPMEAEPMEVEPIEAEPIDVELMDMELAELGLTEVELSEQKLPKDNHGKFTKVSSFIDDERISIKIISYLRSYKFSVNPKVLKKYAKNEVFPSLGIENKTTILQYRQTIFLPMMKELEPVLIKYDNKDLIKLVEKNILSEKKQHCLDFLLLIITIIGKHKIRPKGWGQCIHVSEFLCEPLGRVHLTEEQHASHPEIPKCYITELLEIGANYEAKQLEQAIDILEIALPDIILVFGFDNSSSHGAFTEDALAAS</sequence>
<keyword evidence="2" id="KW-1185">Reference proteome</keyword>
<dbReference type="EMBL" id="CAJVQB010022248">
    <property type="protein sequence ID" value="CAG8799115.1"/>
    <property type="molecule type" value="Genomic_DNA"/>
</dbReference>
<feature type="non-terminal residue" evidence="1">
    <location>
        <position position="1"/>
    </location>
</feature>